<keyword evidence="2" id="KW-1185">Reference proteome</keyword>
<dbReference type="Proteomes" id="UP000051682">
    <property type="component" value="Unassembled WGS sequence"/>
</dbReference>
<sequence>MFWEYKDGSKQLVKLDSNGTKTYYISYDIWENFNIFIAEICLLNLSVEIIYKENKLLSLNQNDFFI</sequence>
<evidence type="ECO:0000313" key="1">
    <source>
        <dbReference type="EMBL" id="KQK25236.1"/>
    </source>
</evidence>
<dbReference type="AlphaFoldDB" id="A0A0Q3KM62"/>
<gene>
    <name evidence="1" type="ORF">AR438_11965</name>
</gene>
<organism evidence="1 2">
    <name type="scientific">Chryseobacterium aquaticum</name>
    <dbReference type="NCBI Taxonomy" id="452084"/>
    <lineage>
        <taxon>Bacteria</taxon>
        <taxon>Pseudomonadati</taxon>
        <taxon>Bacteroidota</taxon>
        <taxon>Flavobacteriia</taxon>
        <taxon>Flavobacteriales</taxon>
        <taxon>Weeksellaceae</taxon>
        <taxon>Chryseobacterium group</taxon>
        <taxon>Chryseobacterium</taxon>
    </lineage>
</organism>
<accession>A0A0Q3KM62</accession>
<name>A0A0Q3KM62_9FLAO</name>
<proteinExistence type="predicted"/>
<dbReference type="EMBL" id="LLYZ01000006">
    <property type="protein sequence ID" value="KQK25236.1"/>
    <property type="molecule type" value="Genomic_DNA"/>
</dbReference>
<evidence type="ECO:0000313" key="2">
    <source>
        <dbReference type="Proteomes" id="UP000051682"/>
    </source>
</evidence>
<protein>
    <submittedName>
        <fullName evidence="1">Uncharacterized protein</fullName>
    </submittedName>
</protein>
<reference evidence="1 2" key="1">
    <citation type="submission" date="2015-10" db="EMBL/GenBank/DDBJ databases">
        <title>Chryseobacterium aquaticum genome.</title>
        <authorList>
            <person name="Newman J.D."/>
            <person name="Ferguson M.B."/>
            <person name="Miller J.R."/>
        </authorList>
    </citation>
    <scope>NUCLEOTIDE SEQUENCE [LARGE SCALE GENOMIC DNA]</scope>
    <source>
        <strain evidence="1 2">KCTC 12483</strain>
    </source>
</reference>
<comment type="caution">
    <text evidence="1">The sequence shown here is derived from an EMBL/GenBank/DDBJ whole genome shotgun (WGS) entry which is preliminary data.</text>
</comment>